<evidence type="ECO:0000313" key="1">
    <source>
        <dbReference type="EMBL" id="CAB4928649.1"/>
    </source>
</evidence>
<name>A0A6J7ICJ7_9ZZZZ</name>
<reference evidence="1" key="1">
    <citation type="submission" date="2020-05" db="EMBL/GenBank/DDBJ databases">
        <authorList>
            <person name="Chiriac C."/>
            <person name="Salcher M."/>
            <person name="Ghai R."/>
            <person name="Kavagutti S V."/>
        </authorList>
    </citation>
    <scope>NUCLEOTIDE SEQUENCE</scope>
</reference>
<dbReference type="AlphaFoldDB" id="A0A6J7ICJ7"/>
<protein>
    <submittedName>
        <fullName evidence="1">Unannotated protein</fullName>
    </submittedName>
</protein>
<gene>
    <name evidence="1" type="ORF">UFOPK3472_03967</name>
</gene>
<dbReference type="EMBL" id="CAFBLX010000444">
    <property type="protein sequence ID" value="CAB4928649.1"/>
    <property type="molecule type" value="Genomic_DNA"/>
</dbReference>
<accession>A0A6J7ICJ7</accession>
<sequence length="98" mass="10403">MQFTDDTLEGAGHLDGGFSRLYLDDDLIDGDGVAGLDLPFHDLGLGQSLAEVGQQKYLGTHTVTALLRSGASFHCNRSIASRTRSADGRWKCSSFGAG</sequence>
<proteinExistence type="predicted"/>
<organism evidence="1">
    <name type="scientific">freshwater metagenome</name>
    <dbReference type="NCBI Taxonomy" id="449393"/>
    <lineage>
        <taxon>unclassified sequences</taxon>
        <taxon>metagenomes</taxon>
        <taxon>ecological metagenomes</taxon>
    </lineage>
</organism>